<proteinExistence type="predicted"/>
<organism evidence="1 2">
    <name type="scientific">Malus baccata</name>
    <name type="common">Siberian crab apple</name>
    <name type="synonym">Pyrus baccata</name>
    <dbReference type="NCBI Taxonomy" id="106549"/>
    <lineage>
        <taxon>Eukaryota</taxon>
        <taxon>Viridiplantae</taxon>
        <taxon>Streptophyta</taxon>
        <taxon>Embryophyta</taxon>
        <taxon>Tracheophyta</taxon>
        <taxon>Spermatophyta</taxon>
        <taxon>Magnoliopsida</taxon>
        <taxon>eudicotyledons</taxon>
        <taxon>Gunneridae</taxon>
        <taxon>Pentapetalae</taxon>
        <taxon>rosids</taxon>
        <taxon>fabids</taxon>
        <taxon>Rosales</taxon>
        <taxon>Rosaceae</taxon>
        <taxon>Amygdaloideae</taxon>
        <taxon>Maleae</taxon>
        <taxon>Malus</taxon>
    </lineage>
</organism>
<evidence type="ECO:0000313" key="2">
    <source>
        <dbReference type="Proteomes" id="UP000315295"/>
    </source>
</evidence>
<keyword evidence="2" id="KW-1185">Reference proteome</keyword>
<protein>
    <submittedName>
        <fullName evidence="1">Uncharacterized protein</fullName>
    </submittedName>
</protein>
<gene>
    <name evidence="1" type="ORF">C1H46_015971</name>
</gene>
<comment type="caution">
    <text evidence="1">The sequence shown here is derived from an EMBL/GenBank/DDBJ whole genome shotgun (WGS) entry which is preliminary data.</text>
</comment>
<sequence>MVVFDHLEVLMMGVFVEEENQEMGGATAAAVLSLMSSRSRRRRRVTHSLWVGEDEKESWGVLEK</sequence>
<evidence type="ECO:0000313" key="1">
    <source>
        <dbReference type="EMBL" id="TQD98370.1"/>
    </source>
</evidence>
<accession>A0A540MHW0</accession>
<dbReference type="AlphaFoldDB" id="A0A540MHW0"/>
<dbReference type="Proteomes" id="UP000315295">
    <property type="component" value="Unassembled WGS sequence"/>
</dbReference>
<name>A0A540MHW0_MALBA</name>
<dbReference type="EMBL" id="VIEB01000253">
    <property type="protein sequence ID" value="TQD98370.1"/>
    <property type="molecule type" value="Genomic_DNA"/>
</dbReference>
<reference evidence="1 2" key="1">
    <citation type="journal article" date="2019" name="G3 (Bethesda)">
        <title>Sequencing of a Wild Apple (Malus baccata) Genome Unravels the Differences Between Cultivated and Wild Apple Species Regarding Disease Resistance and Cold Tolerance.</title>
        <authorList>
            <person name="Chen X."/>
        </authorList>
    </citation>
    <scope>NUCLEOTIDE SEQUENCE [LARGE SCALE GENOMIC DNA]</scope>
    <source>
        <strain evidence="2">cv. Shandingzi</strain>
        <tissue evidence="1">Leaves</tissue>
    </source>
</reference>